<reference evidence="3" key="1">
    <citation type="journal article" date="2019" name="Int. J. Syst. Evol. Microbiol.">
        <title>The Global Catalogue of Microorganisms (GCM) 10K type strain sequencing project: providing services to taxonomists for standard genome sequencing and annotation.</title>
        <authorList>
            <consortium name="The Broad Institute Genomics Platform"/>
            <consortium name="The Broad Institute Genome Sequencing Center for Infectious Disease"/>
            <person name="Wu L."/>
            <person name="Ma J."/>
        </authorList>
    </citation>
    <scope>NUCLEOTIDE SEQUENCE [LARGE SCALE GENOMIC DNA]</scope>
    <source>
        <strain evidence="3">CCUG 61889</strain>
    </source>
</reference>
<evidence type="ECO:0000313" key="2">
    <source>
        <dbReference type="EMBL" id="MFC3885483.1"/>
    </source>
</evidence>
<sequence>MDLHLNTKEKKPILYRIGISLIIFSFLIWAIPVIVPFMSLDSSRKVVVVTSSLILAEIIFWIGVAIVGKEVAMKFRGYFNPRKWRKGIKERVNQGDSRNDDKE</sequence>
<keyword evidence="1" id="KW-0472">Membrane</keyword>
<organism evidence="2 3">
    <name type="scientific">Bacillus songklensis</name>
    <dbReference type="NCBI Taxonomy" id="1069116"/>
    <lineage>
        <taxon>Bacteria</taxon>
        <taxon>Bacillati</taxon>
        <taxon>Bacillota</taxon>
        <taxon>Bacilli</taxon>
        <taxon>Bacillales</taxon>
        <taxon>Bacillaceae</taxon>
        <taxon>Bacillus</taxon>
    </lineage>
</organism>
<accession>A0ABV8B5B8</accession>
<protein>
    <submittedName>
        <fullName evidence="2">Transporter suffix domain-containing protein</fullName>
    </submittedName>
</protein>
<dbReference type="InterPro" id="IPR047961">
    <property type="entry name" value="Transp_suffix-like"/>
</dbReference>
<gene>
    <name evidence="2" type="ORF">ACFOU2_19215</name>
</gene>
<dbReference type="RefSeq" id="WP_377917903.1">
    <property type="nucleotide sequence ID" value="NZ_JBHRZT010000072.1"/>
</dbReference>
<proteinExistence type="predicted"/>
<feature type="transmembrane region" description="Helical" evidence="1">
    <location>
        <begin position="12"/>
        <end position="34"/>
    </location>
</feature>
<keyword evidence="1" id="KW-1133">Transmembrane helix</keyword>
<keyword evidence="3" id="KW-1185">Reference proteome</keyword>
<keyword evidence="1" id="KW-0812">Transmembrane</keyword>
<dbReference type="Proteomes" id="UP001595752">
    <property type="component" value="Unassembled WGS sequence"/>
</dbReference>
<name>A0ABV8B5B8_9BACI</name>
<evidence type="ECO:0000256" key="1">
    <source>
        <dbReference type="SAM" id="Phobius"/>
    </source>
</evidence>
<evidence type="ECO:0000313" key="3">
    <source>
        <dbReference type="Proteomes" id="UP001595752"/>
    </source>
</evidence>
<feature type="transmembrane region" description="Helical" evidence="1">
    <location>
        <begin position="46"/>
        <end position="67"/>
    </location>
</feature>
<dbReference type="EMBL" id="JBHRZT010000072">
    <property type="protein sequence ID" value="MFC3885483.1"/>
    <property type="molecule type" value="Genomic_DNA"/>
</dbReference>
<comment type="caution">
    <text evidence="2">The sequence shown here is derived from an EMBL/GenBank/DDBJ whole genome shotgun (WGS) entry which is preliminary data.</text>
</comment>
<dbReference type="NCBIfam" id="NF033684">
    <property type="entry name" value="suffix_2_RND"/>
    <property type="match status" value="1"/>
</dbReference>